<keyword evidence="1" id="KW-0963">Cytoplasm</keyword>
<dbReference type="PANTHER" id="PTHR19136:SF81">
    <property type="entry name" value="MOLYBDENUM COFACTOR GUANYLYLTRANSFERASE"/>
    <property type="match status" value="1"/>
</dbReference>
<dbReference type="AlphaFoldDB" id="A0A8J7K1P2"/>
<dbReference type="CDD" id="cd02503">
    <property type="entry name" value="MobA"/>
    <property type="match status" value="1"/>
</dbReference>
<keyword evidence="9" id="KW-0548">Nucleotidyltransferase</keyword>
<evidence type="ECO:0000256" key="4">
    <source>
        <dbReference type="ARBA" id="ARBA00022741"/>
    </source>
</evidence>
<dbReference type="InterPro" id="IPR025877">
    <property type="entry name" value="MobA-like_NTP_Trfase"/>
</dbReference>
<gene>
    <name evidence="9" type="ORF">IQ247_19810</name>
</gene>
<dbReference type="InterPro" id="IPR029044">
    <property type="entry name" value="Nucleotide-diphossugar_trans"/>
</dbReference>
<keyword evidence="6" id="KW-0342">GTP-binding</keyword>
<keyword evidence="4" id="KW-0547">Nucleotide-binding</keyword>
<protein>
    <submittedName>
        <fullName evidence="9">Molybdenum cofactor guanylyltransferase</fullName>
    </submittedName>
</protein>
<dbReference type="Pfam" id="PF12804">
    <property type="entry name" value="NTP_transf_3"/>
    <property type="match status" value="1"/>
</dbReference>
<reference evidence="9" key="1">
    <citation type="submission" date="2020-10" db="EMBL/GenBank/DDBJ databases">
        <authorList>
            <person name="Castelo-Branco R."/>
            <person name="Eusebio N."/>
            <person name="Adriana R."/>
            <person name="Vieira A."/>
            <person name="Brugerolle De Fraissinette N."/>
            <person name="Rezende De Castro R."/>
            <person name="Schneider M.P."/>
            <person name="Vasconcelos V."/>
            <person name="Leao P.N."/>
        </authorList>
    </citation>
    <scope>NUCLEOTIDE SEQUENCE</scope>
    <source>
        <strain evidence="9">LEGE 06105</strain>
    </source>
</reference>
<accession>A0A8J7K1P2</accession>
<dbReference type="Gene3D" id="3.90.550.10">
    <property type="entry name" value="Spore Coat Polysaccharide Biosynthesis Protein SpsA, Chain A"/>
    <property type="match status" value="1"/>
</dbReference>
<keyword evidence="7" id="KW-0501">Molybdenum cofactor biosynthesis</keyword>
<evidence type="ECO:0000313" key="9">
    <source>
        <dbReference type="EMBL" id="MBE9214891.1"/>
    </source>
</evidence>
<dbReference type="GO" id="GO:0046872">
    <property type="term" value="F:metal ion binding"/>
    <property type="evidence" value="ECO:0007669"/>
    <property type="project" value="UniProtKB-KW"/>
</dbReference>
<organism evidence="9 10">
    <name type="scientific">Plectonema cf. radiosum LEGE 06105</name>
    <dbReference type="NCBI Taxonomy" id="945769"/>
    <lineage>
        <taxon>Bacteria</taxon>
        <taxon>Bacillati</taxon>
        <taxon>Cyanobacteriota</taxon>
        <taxon>Cyanophyceae</taxon>
        <taxon>Oscillatoriophycideae</taxon>
        <taxon>Oscillatoriales</taxon>
        <taxon>Microcoleaceae</taxon>
        <taxon>Plectonema</taxon>
    </lineage>
</organism>
<evidence type="ECO:0000256" key="2">
    <source>
        <dbReference type="ARBA" id="ARBA00022679"/>
    </source>
</evidence>
<evidence type="ECO:0000256" key="1">
    <source>
        <dbReference type="ARBA" id="ARBA00022490"/>
    </source>
</evidence>
<evidence type="ECO:0000259" key="8">
    <source>
        <dbReference type="Pfam" id="PF12804"/>
    </source>
</evidence>
<keyword evidence="3" id="KW-0479">Metal-binding</keyword>
<dbReference type="GO" id="GO:0005525">
    <property type="term" value="F:GTP binding"/>
    <property type="evidence" value="ECO:0007669"/>
    <property type="project" value="UniProtKB-KW"/>
</dbReference>
<evidence type="ECO:0000256" key="6">
    <source>
        <dbReference type="ARBA" id="ARBA00023134"/>
    </source>
</evidence>
<evidence type="ECO:0000256" key="5">
    <source>
        <dbReference type="ARBA" id="ARBA00022842"/>
    </source>
</evidence>
<evidence type="ECO:0000256" key="3">
    <source>
        <dbReference type="ARBA" id="ARBA00022723"/>
    </source>
</evidence>
<dbReference type="GO" id="GO:0006777">
    <property type="term" value="P:Mo-molybdopterin cofactor biosynthetic process"/>
    <property type="evidence" value="ECO:0007669"/>
    <property type="project" value="UniProtKB-KW"/>
</dbReference>
<name>A0A8J7K1P2_9CYAN</name>
<dbReference type="NCBIfam" id="NF002741">
    <property type="entry name" value="PRK02726.1"/>
    <property type="match status" value="1"/>
</dbReference>
<keyword evidence="10" id="KW-1185">Reference proteome</keyword>
<evidence type="ECO:0000256" key="7">
    <source>
        <dbReference type="ARBA" id="ARBA00023150"/>
    </source>
</evidence>
<dbReference type="InterPro" id="IPR013482">
    <property type="entry name" value="Molybde_CF_guanTrfase"/>
</dbReference>
<dbReference type="GO" id="GO:0016779">
    <property type="term" value="F:nucleotidyltransferase activity"/>
    <property type="evidence" value="ECO:0007669"/>
    <property type="project" value="UniProtKB-KW"/>
</dbReference>
<dbReference type="EMBL" id="JADEWL010000076">
    <property type="protein sequence ID" value="MBE9214891.1"/>
    <property type="molecule type" value="Genomic_DNA"/>
</dbReference>
<feature type="domain" description="MobA-like NTP transferase" evidence="8">
    <location>
        <begin position="1"/>
        <end position="139"/>
    </location>
</feature>
<keyword evidence="5" id="KW-0460">Magnesium</keyword>
<sequence length="180" mass="20430">MGTDKALVNYQGKPMLLSVYQVAAECTQQVYILTPWIEHYQNILPLNCNYLVETQPGKGPVNGLSEGFEQISADWILLLACDLPLLDVEIIQSWIKKLSTIPTSTLALVPQRSDIWEPMCGFYRKEVKTELDSFLKSGKHSFQEFLSGIEVEALTVDKKVDLMLFNCNYPEDLENKNINP</sequence>
<dbReference type="Proteomes" id="UP000620559">
    <property type="component" value="Unassembled WGS sequence"/>
</dbReference>
<keyword evidence="2" id="KW-0808">Transferase</keyword>
<evidence type="ECO:0000313" key="10">
    <source>
        <dbReference type="Proteomes" id="UP000620559"/>
    </source>
</evidence>
<dbReference type="PANTHER" id="PTHR19136">
    <property type="entry name" value="MOLYBDENUM COFACTOR GUANYLYLTRANSFERASE"/>
    <property type="match status" value="1"/>
</dbReference>
<comment type="caution">
    <text evidence="9">The sequence shown here is derived from an EMBL/GenBank/DDBJ whole genome shotgun (WGS) entry which is preliminary data.</text>
</comment>
<proteinExistence type="predicted"/>
<dbReference type="SUPFAM" id="SSF53448">
    <property type="entry name" value="Nucleotide-diphospho-sugar transferases"/>
    <property type="match status" value="1"/>
</dbReference>